<dbReference type="OrthoDB" id="3265803at2759"/>
<organism evidence="2 3">
    <name type="scientific">Laetiporus sulphureus 93-53</name>
    <dbReference type="NCBI Taxonomy" id="1314785"/>
    <lineage>
        <taxon>Eukaryota</taxon>
        <taxon>Fungi</taxon>
        <taxon>Dikarya</taxon>
        <taxon>Basidiomycota</taxon>
        <taxon>Agaricomycotina</taxon>
        <taxon>Agaricomycetes</taxon>
        <taxon>Polyporales</taxon>
        <taxon>Laetiporus</taxon>
    </lineage>
</organism>
<evidence type="ECO:0000313" key="3">
    <source>
        <dbReference type="Proteomes" id="UP000076871"/>
    </source>
</evidence>
<dbReference type="Proteomes" id="UP000076871">
    <property type="component" value="Unassembled WGS sequence"/>
</dbReference>
<dbReference type="EMBL" id="KV427610">
    <property type="protein sequence ID" value="KZT09918.1"/>
    <property type="molecule type" value="Genomic_DNA"/>
</dbReference>
<feature type="region of interest" description="Disordered" evidence="1">
    <location>
        <begin position="207"/>
        <end position="240"/>
    </location>
</feature>
<name>A0A165G732_9APHY</name>
<keyword evidence="3" id="KW-1185">Reference proteome</keyword>
<protein>
    <submittedName>
        <fullName evidence="2">Uncharacterized protein</fullName>
    </submittedName>
</protein>
<dbReference type="GeneID" id="63823894"/>
<evidence type="ECO:0000313" key="2">
    <source>
        <dbReference type="EMBL" id="KZT09918.1"/>
    </source>
</evidence>
<reference evidence="2 3" key="1">
    <citation type="journal article" date="2016" name="Mol. Biol. Evol.">
        <title>Comparative Genomics of Early-Diverging Mushroom-Forming Fungi Provides Insights into the Origins of Lignocellulose Decay Capabilities.</title>
        <authorList>
            <person name="Nagy L.G."/>
            <person name="Riley R."/>
            <person name="Tritt A."/>
            <person name="Adam C."/>
            <person name="Daum C."/>
            <person name="Floudas D."/>
            <person name="Sun H."/>
            <person name="Yadav J.S."/>
            <person name="Pangilinan J."/>
            <person name="Larsson K.H."/>
            <person name="Matsuura K."/>
            <person name="Barry K."/>
            <person name="Labutti K."/>
            <person name="Kuo R."/>
            <person name="Ohm R.A."/>
            <person name="Bhattacharya S.S."/>
            <person name="Shirouzu T."/>
            <person name="Yoshinaga Y."/>
            <person name="Martin F.M."/>
            <person name="Grigoriev I.V."/>
            <person name="Hibbett D.S."/>
        </authorList>
    </citation>
    <scope>NUCLEOTIDE SEQUENCE [LARGE SCALE GENOMIC DNA]</scope>
    <source>
        <strain evidence="2 3">93-53</strain>
    </source>
</reference>
<dbReference type="RefSeq" id="XP_040767658.1">
    <property type="nucleotide sequence ID" value="XM_040906865.1"/>
</dbReference>
<evidence type="ECO:0000256" key="1">
    <source>
        <dbReference type="SAM" id="MobiDB-lite"/>
    </source>
</evidence>
<proteinExistence type="predicted"/>
<dbReference type="AlphaFoldDB" id="A0A165G732"/>
<accession>A0A165G732</accession>
<dbReference type="InParanoid" id="A0A165G732"/>
<gene>
    <name evidence="2" type="ORF">LAESUDRAFT_711788</name>
</gene>
<sequence>MSLLQSFFHVQNIVKYLAQRATFGSLVIIYGDNPGKSAAYSDGTVNEGKHGRIPASAGRITPTRGEQFGEKEIDEAIRNTFATALAGISLAVEQAVNDLGDDEGLRATPATTRWATTVEHILNAIQQITASVKDCPYVGNANLVHRVRERITSTHRDVGANWLLEYADPPSFAPQPISSGAAAITAAVTAAMEPFVQRVDRRLASLEEKAKESRSNPNTYSRRRQRSSVPILTPARPSARGPVAPARWIARFVDKPPAKLTATDPLVLVRQLCSRLAAVPTSATVHVLAIERTLTGNLVITFTATTPRVDIASHLPTIQSALGVPEHNIVSADVAWSKMTLGFVPTCPSPTEPLFDEATLLASLRLNPSFTKLPLAYGPRWLRRPDDMADQAHSTVSLGFEDPDGSVMKGILKADLFLMGGRVRARR</sequence>